<organism evidence="5 6">
    <name type="scientific">Caldanaerobius fijiensis DSM 17918</name>
    <dbReference type="NCBI Taxonomy" id="1121256"/>
    <lineage>
        <taxon>Bacteria</taxon>
        <taxon>Bacillati</taxon>
        <taxon>Bacillota</taxon>
        <taxon>Clostridia</taxon>
        <taxon>Thermoanaerobacterales</taxon>
        <taxon>Thermoanaerobacteraceae</taxon>
        <taxon>Caldanaerobius</taxon>
    </lineage>
</organism>
<dbReference type="SUPFAM" id="SSF48008">
    <property type="entry name" value="GntR ligand-binding domain-like"/>
    <property type="match status" value="1"/>
</dbReference>
<dbReference type="STRING" id="1121256.SAMN02746089_01361"/>
<keyword evidence="2" id="KW-0238">DNA-binding</keyword>
<dbReference type="InterPro" id="IPR000524">
    <property type="entry name" value="Tscrpt_reg_HTH_GntR"/>
</dbReference>
<accession>A0A1M4Z5P2</accession>
<dbReference type="Gene3D" id="1.10.10.10">
    <property type="entry name" value="Winged helix-like DNA-binding domain superfamily/Winged helix DNA-binding domain"/>
    <property type="match status" value="1"/>
</dbReference>
<dbReference type="RefSeq" id="WP_073343157.1">
    <property type="nucleotide sequence ID" value="NZ_FQVH01000012.1"/>
</dbReference>
<evidence type="ECO:0000313" key="5">
    <source>
        <dbReference type="EMBL" id="SHF13369.1"/>
    </source>
</evidence>
<reference evidence="5 6" key="1">
    <citation type="submission" date="2016-11" db="EMBL/GenBank/DDBJ databases">
        <authorList>
            <person name="Jaros S."/>
            <person name="Januszkiewicz K."/>
            <person name="Wedrychowicz H."/>
        </authorList>
    </citation>
    <scope>NUCLEOTIDE SEQUENCE [LARGE SCALE GENOMIC DNA]</scope>
    <source>
        <strain evidence="5 6">DSM 17918</strain>
    </source>
</reference>
<evidence type="ECO:0000313" key="6">
    <source>
        <dbReference type="Proteomes" id="UP000184088"/>
    </source>
</evidence>
<dbReference type="AlphaFoldDB" id="A0A1M4Z5P2"/>
<keyword evidence="1" id="KW-0805">Transcription regulation</keyword>
<evidence type="ECO:0000256" key="3">
    <source>
        <dbReference type="ARBA" id="ARBA00023163"/>
    </source>
</evidence>
<dbReference type="Gene3D" id="1.20.120.530">
    <property type="entry name" value="GntR ligand-binding domain-like"/>
    <property type="match status" value="1"/>
</dbReference>
<dbReference type="SUPFAM" id="SSF46785">
    <property type="entry name" value="Winged helix' DNA-binding domain"/>
    <property type="match status" value="1"/>
</dbReference>
<protein>
    <submittedName>
        <fullName evidence="5">Transcriptional regulator, GntR family</fullName>
    </submittedName>
</protein>
<sequence length="223" mass="25582">MDNGMFQLENYKPLRELVFEHIKRAIITGELKPGERLMEVQLAEKLGVSRTPVREAIRKLELEGLVVMVPRKGAFVSDVSLKDIIDVFEVRETLEGLASYLAAERITKEEIDNLAEILKKTKENVEKGDSRGIIECDVKFHDAVFNASRNEKLIQIMANLQEHIHRFRIIYINMSERANKLVEEHGELLNAIKTGNAQQARKLAIKHVESIQREVIKELSQDK</sequence>
<dbReference type="Pfam" id="PF00392">
    <property type="entry name" value="GntR"/>
    <property type="match status" value="1"/>
</dbReference>
<dbReference type="CDD" id="cd07377">
    <property type="entry name" value="WHTH_GntR"/>
    <property type="match status" value="1"/>
</dbReference>
<dbReference type="InterPro" id="IPR036388">
    <property type="entry name" value="WH-like_DNA-bd_sf"/>
</dbReference>
<dbReference type="Pfam" id="PF07729">
    <property type="entry name" value="FCD"/>
    <property type="match status" value="1"/>
</dbReference>
<dbReference type="PANTHER" id="PTHR43537">
    <property type="entry name" value="TRANSCRIPTIONAL REGULATOR, GNTR FAMILY"/>
    <property type="match status" value="1"/>
</dbReference>
<evidence type="ECO:0000259" key="4">
    <source>
        <dbReference type="PROSITE" id="PS50949"/>
    </source>
</evidence>
<dbReference type="PRINTS" id="PR00033">
    <property type="entry name" value="HTHASNC"/>
</dbReference>
<dbReference type="PROSITE" id="PS50949">
    <property type="entry name" value="HTH_GNTR"/>
    <property type="match status" value="1"/>
</dbReference>
<dbReference type="InterPro" id="IPR000485">
    <property type="entry name" value="AsnC-type_HTH_dom"/>
</dbReference>
<dbReference type="SMART" id="SM00345">
    <property type="entry name" value="HTH_GNTR"/>
    <property type="match status" value="1"/>
</dbReference>
<keyword evidence="3" id="KW-0804">Transcription</keyword>
<dbReference type="InterPro" id="IPR036390">
    <property type="entry name" value="WH_DNA-bd_sf"/>
</dbReference>
<dbReference type="PRINTS" id="PR00035">
    <property type="entry name" value="HTHGNTR"/>
</dbReference>
<gene>
    <name evidence="5" type="ORF">SAMN02746089_01361</name>
</gene>
<evidence type="ECO:0000256" key="2">
    <source>
        <dbReference type="ARBA" id="ARBA00023125"/>
    </source>
</evidence>
<evidence type="ECO:0000256" key="1">
    <source>
        <dbReference type="ARBA" id="ARBA00023015"/>
    </source>
</evidence>
<feature type="domain" description="HTH gntR-type" evidence="4">
    <location>
        <begin position="12"/>
        <end position="79"/>
    </location>
</feature>
<dbReference type="GO" id="GO:0043565">
    <property type="term" value="F:sequence-specific DNA binding"/>
    <property type="evidence" value="ECO:0007669"/>
    <property type="project" value="InterPro"/>
</dbReference>
<name>A0A1M4Z5P2_9THEO</name>
<dbReference type="EMBL" id="FQVH01000012">
    <property type="protein sequence ID" value="SHF13369.1"/>
    <property type="molecule type" value="Genomic_DNA"/>
</dbReference>
<dbReference type="GO" id="GO:0003700">
    <property type="term" value="F:DNA-binding transcription factor activity"/>
    <property type="evidence" value="ECO:0007669"/>
    <property type="project" value="InterPro"/>
</dbReference>
<dbReference type="SMART" id="SM00895">
    <property type="entry name" value="FCD"/>
    <property type="match status" value="1"/>
</dbReference>
<dbReference type="PANTHER" id="PTHR43537:SF24">
    <property type="entry name" value="GLUCONATE OPERON TRANSCRIPTIONAL REPRESSOR"/>
    <property type="match status" value="1"/>
</dbReference>
<dbReference type="InterPro" id="IPR008920">
    <property type="entry name" value="TF_FadR/GntR_C"/>
</dbReference>
<dbReference type="Proteomes" id="UP000184088">
    <property type="component" value="Unassembled WGS sequence"/>
</dbReference>
<dbReference type="InterPro" id="IPR011711">
    <property type="entry name" value="GntR_C"/>
</dbReference>
<keyword evidence="6" id="KW-1185">Reference proteome</keyword>
<proteinExistence type="predicted"/>